<reference evidence="4 5" key="1">
    <citation type="journal article" date="2012" name="BMC Genomics">
        <title>Comparative genomic analysis of human infective Trypanosoma cruzi lineages with the bat-restricted subspecies T. cruzi marinkellei.</title>
        <authorList>
            <person name="Franzen O."/>
            <person name="Talavera-Lopez C."/>
            <person name="Ochaya S."/>
            <person name="Butler C.E."/>
            <person name="Messenger L.A."/>
            <person name="Lewis M.D."/>
            <person name="Llewellyn M.S."/>
            <person name="Marinkelle C.J."/>
            <person name="Tyler K.M."/>
            <person name="Miles M.A."/>
            <person name="Andersson B."/>
        </authorList>
    </citation>
    <scope>NUCLEOTIDE SEQUENCE [LARGE SCALE GENOMIC DNA]</scope>
    <source>
        <strain evidence="4 5">B7</strain>
    </source>
</reference>
<dbReference type="EMBL" id="AHKC01012494">
    <property type="protein sequence ID" value="EKF30020.1"/>
    <property type="molecule type" value="Genomic_DNA"/>
</dbReference>
<dbReference type="Pfam" id="PF00233">
    <property type="entry name" value="PDEase_I"/>
    <property type="match status" value="1"/>
</dbReference>
<dbReference type="Proteomes" id="UP000007350">
    <property type="component" value="Unassembled WGS sequence"/>
</dbReference>
<dbReference type="GO" id="GO:0004114">
    <property type="term" value="F:3',5'-cyclic-nucleotide phosphodiesterase activity"/>
    <property type="evidence" value="ECO:0007669"/>
    <property type="project" value="InterPro"/>
</dbReference>
<dbReference type="PANTHER" id="PTHR11347">
    <property type="entry name" value="CYCLIC NUCLEOTIDE PHOSPHODIESTERASE"/>
    <property type="match status" value="1"/>
</dbReference>
<dbReference type="InterPro" id="IPR002073">
    <property type="entry name" value="PDEase_catalytic_dom"/>
</dbReference>
<keyword evidence="1" id="KW-0479">Metal-binding</keyword>
<comment type="caution">
    <text evidence="4">The sequence shown here is derived from an EMBL/GenBank/DDBJ whole genome shotgun (WGS) entry which is preliminary data.</text>
</comment>
<dbReference type="Gene3D" id="1.10.1300.10">
    <property type="entry name" value="3'5'-cyclic nucleotide phosphodiesterase, catalytic domain"/>
    <property type="match status" value="1"/>
</dbReference>
<dbReference type="AlphaFoldDB" id="K2MSH8"/>
<feature type="domain" description="PDEase" evidence="3">
    <location>
        <begin position="101"/>
        <end position="450"/>
    </location>
</feature>
<dbReference type="GO" id="GO:0046872">
    <property type="term" value="F:metal ion binding"/>
    <property type="evidence" value="ECO:0007669"/>
    <property type="project" value="UniProtKB-KW"/>
</dbReference>
<name>K2MSH8_TRYCR</name>
<keyword evidence="5" id="KW-1185">Reference proteome</keyword>
<evidence type="ECO:0000256" key="1">
    <source>
        <dbReference type="ARBA" id="ARBA00022723"/>
    </source>
</evidence>
<evidence type="ECO:0000256" key="2">
    <source>
        <dbReference type="ARBA" id="ARBA00022801"/>
    </source>
</evidence>
<dbReference type="OrthoDB" id="189220at2759"/>
<accession>K2MSH8</accession>
<keyword evidence="2" id="KW-0378">Hydrolase</keyword>
<evidence type="ECO:0000259" key="3">
    <source>
        <dbReference type="PROSITE" id="PS51845"/>
    </source>
</evidence>
<dbReference type="GO" id="GO:0007165">
    <property type="term" value="P:signal transduction"/>
    <property type="evidence" value="ECO:0007669"/>
    <property type="project" value="InterPro"/>
</dbReference>
<evidence type="ECO:0000313" key="5">
    <source>
        <dbReference type="Proteomes" id="UP000007350"/>
    </source>
</evidence>
<proteinExistence type="predicted"/>
<dbReference type="SUPFAM" id="SSF109604">
    <property type="entry name" value="HD-domain/PDEase-like"/>
    <property type="match status" value="1"/>
</dbReference>
<gene>
    <name evidence="4" type="ORF">MOQ_006177</name>
</gene>
<organism evidence="4 5">
    <name type="scientific">Trypanosoma cruzi marinkellei</name>
    <dbReference type="NCBI Taxonomy" id="85056"/>
    <lineage>
        <taxon>Eukaryota</taxon>
        <taxon>Discoba</taxon>
        <taxon>Euglenozoa</taxon>
        <taxon>Kinetoplastea</taxon>
        <taxon>Metakinetoplastina</taxon>
        <taxon>Trypanosomatida</taxon>
        <taxon>Trypanosomatidae</taxon>
        <taxon>Trypanosoma</taxon>
        <taxon>Schizotrypanum</taxon>
    </lineage>
</organism>
<protein>
    <recommendedName>
        <fullName evidence="3">PDEase domain-containing protein</fullName>
    </recommendedName>
</protein>
<dbReference type="InterPro" id="IPR036971">
    <property type="entry name" value="PDEase_catalytic_dom_sf"/>
</dbReference>
<dbReference type="PROSITE" id="PS51845">
    <property type="entry name" value="PDEASE_I_2"/>
    <property type="match status" value="1"/>
</dbReference>
<evidence type="ECO:0000313" key="4">
    <source>
        <dbReference type="EMBL" id="EKF30020.1"/>
    </source>
</evidence>
<sequence length="656" mass="74126">MSQERTGLQRPVLAQLSHFALSEQSDEGVKKLRRRDNNDDGYFGEALFKGNAPARSLLFGDCACHRRVEKFYLLDNNPTNWSSIKTNLKREIPLLQDPTETFARMNKVMHQTLKYVKEVESINFSSRGVIDFNGEVMEDHQRIFLSVCTSVLANFSFSCQMDVEKLLSFLMALFENYSKDNAYHNALHAADSVQMLFLILREKPATLIFTENEVILAFLATLSLGFVHPGVSNAFLARIDHPLVLVYGDMTTQQSAGLTALLYLLNREENRFIDLFANSGAQPFSQFLREILVETVLGTAPRLRNSLLRDLEKVAMADAVELNDIPILLAAVVILADNALALRPHAQFVNLAGLMVTEWLREAYEEEQRGMDPLVPNLRNQIFENGLGMVVNYCEVWLRPLITTIRALVPQDLYDNMEGNTEAPTMSEIEDFLAHLDSSNERWNDGSVPVIDIIRRITMHATSLDRKASKRAILNAASNRAVSGFLSMSSSMCLSPNGVKMSAEVSEKKINQQPSRCEHYFSFLRLYDTYEKEGRPAAEFAAQLVFLALQLNPEYIGRYTHEGIDVCSKEECEQIATLIMKKEEAPTTAEVIASPLRDGEQTDGFILRLMEMYAERDRERERNDTLNSAANPTSNLRRTLNCYNPVYGGMYSGKKS</sequence>